<dbReference type="SUPFAM" id="SSF52540">
    <property type="entry name" value="P-loop containing nucleoside triphosphate hydrolases"/>
    <property type="match status" value="1"/>
</dbReference>
<dbReference type="Pfam" id="PF07755">
    <property type="entry name" value="DUF1611"/>
    <property type="match status" value="1"/>
</dbReference>
<dbReference type="InterPro" id="IPR011669">
    <property type="entry name" value="DgcN-like"/>
</dbReference>
<accession>A0A383ELB6</accession>
<proteinExistence type="predicted"/>
<dbReference type="EMBL" id="UINC01226756">
    <property type="protein sequence ID" value="SVE57374.1"/>
    <property type="molecule type" value="Genomic_DNA"/>
</dbReference>
<feature type="non-terminal residue" evidence="3">
    <location>
        <position position="1"/>
    </location>
</feature>
<dbReference type="PANTHER" id="PTHR40690">
    <property type="entry name" value="GLL3100 PROTEIN"/>
    <property type="match status" value="1"/>
</dbReference>
<feature type="domain" description="D-glutamate N-acetyltransferase-like C-terminal" evidence="1">
    <location>
        <begin position="132"/>
        <end position="230"/>
    </location>
</feature>
<sequence length="230" mass="23894">GYTNPSRAKTAAGMLRYAGNDVVAVLDSGEAGKTAQALLNAGGDTPVVTSVKDAGEANTLMIGVAPTVGKLPSPMRRHVLEAIQHGWTIESGLHDFLCDDEEFAAAARDSGAVLKDYRKNTERDVAMRQGLRAECLRLHTVGHDCSVGKMAAAIELARGLESGGVGTKFVATGQTGMMIEGDGLPIDAVVGDFISGAAEKLVLENQHHEAVVVEGQGSITHPCYAGVTLG</sequence>
<dbReference type="Gene3D" id="3.40.50.720">
    <property type="entry name" value="NAD(P)-binding Rossmann-like Domain"/>
    <property type="match status" value="1"/>
</dbReference>
<feature type="non-terminal residue" evidence="3">
    <location>
        <position position="230"/>
    </location>
</feature>
<dbReference type="Gene3D" id="3.40.50.300">
    <property type="entry name" value="P-loop containing nucleotide triphosphate hydrolases"/>
    <property type="match status" value="1"/>
</dbReference>
<evidence type="ECO:0000259" key="1">
    <source>
        <dbReference type="Pfam" id="PF07755"/>
    </source>
</evidence>
<dbReference type="AlphaFoldDB" id="A0A383ELB6"/>
<name>A0A383ELB6_9ZZZZ</name>
<evidence type="ECO:0000313" key="3">
    <source>
        <dbReference type="EMBL" id="SVE57374.1"/>
    </source>
</evidence>
<dbReference type="InterPro" id="IPR027417">
    <property type="entry name" value="P-loop_NTPase"/>
</dbReference>
<protein>
    <recommendedName>
        <fullName evidence="4">DUF1611 domain-containing protein</fullName>
    </recommendedName>
</protein>
<dbReference type="Pfam" id="PF17396">
    <property type="entry name" value="DUF1611_N"/>
    <property type="match status" value="1"/>
</dbReference>
<dbReference type="PANTHER" id="PTHR40690:SF1">
    <property type="entry name" value="DUF1611 DOMAIN-CONTAINING PROTEIN"/>
    <property type="match status" value="1"/>
</dbReference>
<feature type="domain" description="D-glutamate N-acetyltransferase-like N-terminal" evidence="2">
    <location>
        <begin position="30"/>
        <end position="119"/>
    </location>
</feature>
<organism evidence="3">
    <name type="scientific">marine metagenome</name>
    <dbReference type="NCBI Taxonomy" id="408172"/>
    <lineage>
        <taxon>unclassified sequences</taxon>
        <taxon>metagenomes</taxon>
        <taxon>ecological metagenomes</taxon>
    </lineage>
</organism>
<gene>
    <name evidence="3" type="ORF">METZ01_LOCUS510228</name>
</gene>
<dbReference type="InterPro" id="IPR035402">
    <property type="entry name" value="DgcN-like_N"/>
</dbReference>
<dbReference type="InterPro" id="IPR035086">
    <property type="entry name" value="DgcN-like_C"/>
</dbReference>
<evidence type="ECO:0008006" key="4">
    <source>
        <dbReference type="Google" id="ProtNLM"/>
    </source>
</evidence>
<reference evidence="3" key="1">
    <citation type="submission" date="2018-05" db="EMBL/GenBank/DDBJ databases">
        <authorList>
            <person name="Lanie J.A."/>
            <person name="Ng W.-L."/>
            <person name="Kazmierczak K.M."/>
            <person name="Andrzejewski T.M."/>
            <person name="Davidsen T.M."/>
            <person name="Wayne K.J."/>
            <person name="Tettelin H."/>
            <person name="Glass J.I."/>
            <person name="Rusch D."/>
            <person name="Podicherti R."/>
            <person name="Tsui H.-C.T."/>
            <person name="Winkler M.E."/>
        </authorList>
    </citation>
    <scope>NUCLEOTIDE SEQUENCE</scope>
</reference>
<evidence type="ECO:0000259" key="2">
    <source>
        <dbReference type="Pfam" id="PF17396"/>
    </source>
</evidence>